<accession>A0A0D3GI38</accession>
<dbReference type="AlphaFoldDB" id="A0A0D3GI38"/>
<keyword evidence="3" id="KW-1185">Reference proteome</keyword>
<dbReference type="InterPro" id="IPR002035">
    <property type="entry name" value="VWF_A"/>
</dbReference>
<dbReference type="Gene3D" id="3.40.50.410">
    <property type="entry name" value="von Willebrand factor, type A domain"/>
    <property type="match status" value="1"/>
</dbReference>
<protein>
    <recommendedName>
        <fullName evidence="1">VWFA domain-containing protein</fullName>
    </recommendedName>
</protein>
<evidence type="ECO:0000313" key="2">
    <source>
        <dbReference type="EnsemblPlants" id="OBART06G19240.2"/>
    </source>
</evidence>
<dbReference type="SUPFAM" id="SSF53300">
    <property type="entry name" value="vWA-like"/>
    <property type="match status" value="1"/>
</dbReference>
<dbReference type="PANTHER" id="PTHR10579:SF102">
    <property type="entry name" value="EXPRESSED PROTEIN"/>
    <property type="match status" value="1"/>
</dbReference>
<reference evidence="2" key="2">
    <citation type="submission" date="2015-03" db="UniProtKB">
        <authorList>
            <consortium name="EnsemblPlants"/>
        </authorList>
    </citation>
    <scope>IDENTIFICATION</scope>
</reference>
<evidence type="ECO:0000313" key="3">
    <source>
        <dbReference type="Proteomes" id="UP000026960"/>
    </source>
</evidence>
<dbReference type="Gramene" id="OBART06G19240.2">
    <property type="protein sequence ID" value="OBART06G19240.2"/>
    <property type="gene ID" value="OBART06G19240"/>
</dbReference>
<proteinExistence type="predicted"/>
<dbReference type="EnsemblPlants" id="OBART06G19240.2">
    <property type="protein sequence ID" value="OBART06G19240.2"/>
    <property type="gene ID" value="OBART06G19240"/>
</dbReference>
<evidence type="ECO:0000259" key="1">
    <source>
        <dbReference type="Pfam" id="PF13768"/>
    </source>
</evidence>
<dbReference type="InterPro" id="IPR036465">
    <property type="entry name" value="vWFA_dom_sf"/>
</dbReference>
<dbReference type="HOGENOM" id="CLU_395051_0_0_1"/>
<dbReference type="InterPro" id="IPR051266">
    <property type="entry name" value="CLCR"/>
</dbReference>
<dbReference type="Proteomes" id="UP000026960">
    <property type="component" value="Chromosome 6"/>
</dbReference>
<dbReference type="PANTHER" id="PTHR10579">
    <property type="entry name" value="CALCIUM-ACTIVATED CHLORIDE CHANNEL REGULATOR"/>
    <property type="match status" value="1"/>
</dbReference>
<dbReference type="Pfam" id="PF13768">
    <property type="entry name" value="VWA_3"/>
    <property type="match status" value="1"/>
</dbReference>
<sequence length="698" mass="76139">MQHMVRFELLELVAGFAETEMLSKKGTMQLRGGGARQGKWEEFRRARQFWGGVELDGVEREVDAMVASLRSGLAYVGSWVSSHQMQRATAMGSPEKVVAEFMTPAMVIMVEEALKLPPPPAAAAAEAARERPSGCDGSDDLHHVIRQRLELWSKVRREASLMYQPSSEQEDVQLTAVFREASLEAIDQAMHHDIYLVMSAAAGMTVKVSTTPIFSKIPRAQTNKDFQVLLRIEAPPPVDLKGRVPIDLVVVLDVGDGSVSLEPVKKAMKFAIRQLSDEDSVAIFAPPMSQEVIPKFMNIHGSRRIAEKKVDELEGRRFAHPARSSLDEALKMLEEQPASSSVGRAKFIVFVTDITRFSSEMPELSKYPVHAFGLGASHDAAALRLIAQRSQGTYSFLDDANADKVAAALALCLGGLKSVATSTCPPRLSLRRGSASAATSSSCSLDGQLYTRGGVDVVDDAAGGGPIQDVLVVERPPAAVLPKVPSAIVVNHIFQFRVLEMVDAFINDEILLRRTPATTGRTKDVDVDDDLGTKLLARWERFVLEHQFWVGLDLGSLDGEITAVANSLSKQYIVGTAYIFSWMSSYKMQRPTAMGSPANVVGVFVTLEVHLTLQVAITLPESGGDEGECHECEYTCEEQLPPAPPLLEASGHDGSSYRLNAAYEGVVSLDDINQFMIKIYQGMVKANNLKQCQPRAVA</sequence>
<reference evidence="2" key="1">
    <citation type="journal article" date="2009" name="Rice">
        <title>De Novo Next Generation Sequencing of Plant Genomes.</title>
        <authorList>
            <person name="Rounsley S."/>
            <person name="Marri P.R."/>
            <person name="Yu Y."/>
            <person name="He R."/>
            <person name="Sisneros N."/>
            <person name="Goicoechea J.L."/>
            <person name="Lee S.J."/>
            <person name="Angelova A."/>
            <person name="Kudrna D."/>
            <person name="Luo M."/>
            <person name="Affourtit J."/>
            <person name="Desany B."/>
            <person name="Knight J."/>
            <person name="Niazi F."/>
            <person name="Egholm M."/>
            <person name="Wing R.A."/>
        </authorList>
    </citation>
    <scope>NUCLEOTIDE SEQUENCE [LARGE SCALE GENOMIC DNA]</scope>
    <source>
        <strain evidence="2">cv. IRGC 105608</strain>
    </source>
</reference>
<feature type="domain" description="VWFA" evidence="1">
    <location>
        <begin position="247"/>
        <end position="396"/>
    </location>
</feature>
<name>A0A0D3GI38_9ORYZ</name>
<organism evidence="2">
    <name type="scientific">Oryza barthii</name>
    <dbReference type="NCBI Taxonomy" id="65489"/>
    <lineage>
        <taxon>Eukaryota</taxon>
        <taxon>Viridiplantae</taxon>
        <taxon>Streptophyta</taxon>
        <taxon>Embryophyta</taxon>
        <taxon>Tracheophyta</taxon>
        <taxon>Spermatophyta</taxon>
        <taxon>Magnoliopsida</taxon>
        <taxon>Liliopsida</taxon>
        <taxon>Poales</taxon>
        <taxon>Poaceae</taxon>
        <taxon>BOP clade</taxon>
        <taxon>Oryzoideae</taxon>
        <taxon>Oryzeae</taxon>
        <taxon>Oryzinae</taxon>
        <taxon>Oryza</taxon>
    </lineage>
</organism>